<reference evidence="3 4" key="1">
    <citation type="submission" date="2020-05" db="EMBL/GenBank/DDBJ databases">
        <title>Identification and distribution of gene clusters putatively required for synthesis of sphingolipid metabolism inhibitors in phylogenetically diverse species of the filamentous fungus Fusarium.</title>
        <authorList>
            <person name="Kim H.-S."/>
            <person name="Busman M."/>
            <person name="Brown D.W."/>
            <person name="Divon H."/>
            <person name="Uhlig S."/>
            <person name="Proctor R.H."/>
        </authorList>
    </citation>
    <scope>NUCLEOTIDE SEQUENCE [LARGE SCALE GENOMIC DNA]</scope>
    <source>
        <strain evidence="3 4">NRRL 26131</strain>
    </source>
</reference>
<name>A0A8H5YYT3_9HYPO</name>
<dbReference type="Proteomes" id="UP000532311">
    <property type="component" value="Unassembled WGS sequence"/>
</dbReference>
<gene>
    <name evidence="3" type="ORF">FGLOB1_342</name>
</gene>
<dbReference type="EMBL" id="JAAQPF010000010">
    <property type="protein sequence ID" value="KAF5721134.1"/>
    <property type="molecule type" value="Genomic_DNA"/>
</dbReference>
<feature type="region of interest" description="Disordered" evidence="2">
    <location>
        <begin position="1"/>
        <end position="23"/>
    </location>
</feature>
<feature type="coiled-coil region" evidence="1">
    <location>
        <begin position="53"/>
        <end position="80"/>
    </location>
</feature>
<feature type="coiled-coil region" evidence="1">
    <location>
        <begin position="104"/>
        <end position="145"/>
    </location>
</feature>
<evidence type="ECO:0000256" key="2">
    <source>
        <dbReference type="SAM" id="MobiDB-lite"/>
    </source>
</evidence>
<dbReference type="AlphaFoldDB" id="A0A8H5YYT3"/>
<proteinExistence type="predicted"/>
<keyword evidence="1" id="KW-0175">Coiled coil</keyword>
<accession>A0A8H5YYT3</accession>
<keyword evidence="4" id="KW-1185">Reference proteome</keyword>
<organism evidence="3 4">
    <name type="scientific">Fusarium globosum</name>
    <dbReference type="NCBI Taxonomy" id="78864"/>
    <lineage>
        <taxon>Eukaryota</taxon>
        <taxon>Fungi</taxon>
        <taxon>Dikarya</taxon>
        <taxon>Ascomycota</taxon>
        <taxon>Pezizomycotina</taxon>
        <taxon>Sordariomycetes</taxon>
        <taxon>Hypocreomycetidae</taxon>
        <taxon>Hypocreales</taxon>
        <taxon>Nectriaceae</taxon>
        <taxon>Fusarium</taxon>
        <taxon>Fusarium fujikuroi species complex</taxon>
    </lineage>
</organism>
<protein>
    <submittedName>
        <fullName evidence="3">Uncharacterized protein</fullName>
    </submittedName>
</protein>
<evidence type="ECO:0000313" key="3">
    <source>
        <dbReference type="EMBL" id="KAF5721134.1"/>
    </source>
</evidence>
<evidence type="ECO:0000313" key="4">
    <source>
        <dbReference type="Proteomes" id="UP000532311"/>
    </source>
</evidence>
<sequence length="215" mass="24018">MEFNPTAGSPAGSSSILGGAPSSEVERKSLQRLLLKLRDRVLDPNPDHNSMSLNGQTITTRELRDELEMAKEERVLLERVLHEVCAMGGKTNDNVTQLSTGLRLLEITKKRESAEKNVEDLKIELDAAQGKLYDLRDEEDEVRAEMRQGSPFYVIEEDTQAVHDLCFGVKFSLDGDVDESDGEGTDSEVEDCDDDEAVHDDLERDVEMAVAFMEE</sequence>
<comment type="caution">
    <text evidence="3">The sequence shown here is derived from an EMBL/GenBank/DDBJ whole genome shotgun (WGS) entry which is preliminary data.</text>
</comment>
<evidence type="ECO:0000256" key="1">
    <source>
        <dbReference type="SAM" id="Coils"/>
    </source>
</evidence>